<protein>
    <submittedName>
        <fullName evidence="3">Restriction endonuclease subunit R</fullName>
    </submittedName>
</protein>
<dbReference type="GO" id="GO:0015668">
    <property type="term" value="F:type III site-specific deoxyribonuclease activity"/>
    <property type="evidence" value="ECO:0007669"/>
    <property type="project" value="InterPro"/>
</dbReference>
<evidence type="ECO:0000259" key="2">
    <source>
        <dbReference type="Pfam" id="PF19778"/>
    </source>
</evidence>
<dbReference type="InterPro" id="IPR006935">
    <property type="entry name" value="Helicase/UvrB_N"/>
</dbReference>
<evidence type="ECO:0000259" key="1">
    <source>
        <dbReference type="Pfam" id="PF04851"/>
    </source>
</evidence>
<feature type="domain" description="Type III restriction enzyme C-terminal endonuclease" evidence="2">
    <location>
        <begin position="885"/>
        <end position="979"/>
    </location>
</feature>
<keyword evidence="3" id="KW-0255">Endonuclease</keyword>
<dbReference type="PANTHER" id="PTHR47396:SF1">
    <property type="entry name" value="ATP-DEPENDENT HELICASE IRC3-RELATED"/>
    <property type="match status" value="1"/>
</dbReference>
<gene>
    <name evidence="3" type="ORF">WT27_17280</name>
</gene>
<comment type="caution">
    <text evidence="3">The sequence shown here is derived from an EMBL/GenBank/DDBJ whole genome shotgun (WGS) entry which is preliminary data.</text>
</comment>
<keyword evidence="4" id="KW-1185">Reference proteome</keyword>
<dbReference type="InterPro" id="IPR045572">
    <property type="entry name" value="RE_endonuc_C"/>
</dbReference>
<keyword evidence="3" id="KW-0378">Hydrolase</keyword>
<name>A0A105UY96_9BURK</name>
<dbReference type="AlphaFoldDB" id="A0A105UY96"/>
<evidence type="ECO:0000313" key="3">
    <source>
        <dbReference type="EMBL" id="KVV37663.1"/>
    </source>
</evidence>
<organism evidence="3 4">
    <name type="scientific">Burkholderia territorii</name>
    <dbReference type="NCBI Taxonomy" id="1503055"/>
    <lineage>
        <taxon>Bacteria</taxon>
        <taxon>Pseudomonadati</taxon>
        <taxon>Pseudomonadota</taxon>
        <taxon>Betaproteobacteria</taxon>
        <taxon>Burkholderiales</taxon>
        <taxon>Burkholderiaceae</taxon>
        <taxon>Burkholderia</taxon>
        <taxon>Burkholderia cepacia complex</taxon>
    </lineage>
</organism>
<accession>A0A105UY96</accession>
<reference evidence="3 4" key="1">
    <citation type="submission" date="2015-11" db="EMBL/GenBank/DDBJ databases">
        <title>Expanding the genomic diversity of Burkholderia species for the development of highly accurate diagnostics.</title>
        <authorList>
            <person name="Sahl J."/>
            <person name="Keim P."/>
            <person name="Wagner D."/>
        </authorList>
    </citation>
    <scope>NUCLEOTIDE SEQUENCE [LARGE SCALE GENOMIC DNA]</scope>
    <source>
        <strain evidence="3 4">MSMB1301WGS</strain>
    </source>
</reference>
<dbReference type="Gene3D" id="3.40.50.300">
    <property type="entry name" value="P-loop containing nucleotide triphosphate hydrolases"/>
    <property type="match status" value="2"/>
</dbReference>
<sequence length="1011" mass="112449">MRLHFEADLDYQREAIDAVCDLFRGQESYRGDFSVLANAAPGTTAAAQGSLGFAVSEQGVGNRLSLTDDALARNLADVQLRGGLPPSGPPDSRDFTVEMETGTGKTYVYLRTIFELNRRYGFTKFVIVVPSIAIKEGVHKTLSITEDHFRALYAGVPYDYFLYDSAKLGQVRHFAASAAIQIMVMTVAAINKKEINNLYKDSEKTGGEKPIDLIRATRPIVIVDEPQSVDGGLEGRGREALAAMAPLCTLRYSATHVDRHHMVYRLDAVDAYERKLVKQIEIASAIVEDAHNKPYVRLVGVSNRRGAISARIELDVATAAGVKRQIVSATDGDDLERLTRRALYAGLRIGEVHAVKGAEYVELRHPEGEAFLSLGEAFGDIDTLAVQREMIRRTIREHLDKELRLAERGVKVLSLFFVDSVERYRRYDENGMPVKGDYALIFEEEYARAARVPAYRALFDGVDVALEVERAHNGYFSIDRKGGWTDTSESSAAARENAERAYGLIMREKEALLSFDTPLKFIFSHSALKEGWDNPNVFQICTLRDIQTERERRQTLGRGLRLAVDQDGERVRDPGVNTLTVIATERYESFAENLQKEIEADTGIRFGIVEEHQFAALPVQEGDGPAHALGIELSRVLWAHLHEQGYVDAQGKVLDQLKDALRQSALVLPEAFESLRAPIVATLRKLSGRFAVRNADERRAIALRRDASGKAVVFGDDFRALWDRIRHRTVYSVEFDNAKLVRDCTAALRDAPDIARARLQWRKAEIDIGKAGVEAVEVAGAGTVLIDEGELPLPDLLTELQDRTQLTRRSLATILADSGRLDDFRVNPQQFIALAADAINRCKRLALVAGITYRKLGERHVHALESFESEALTGYLRNLRPDARKSIHEAVVCETDAERAFADALEAHDGVKLYAKLPAWFRVPTPLGSYHPDWAVLAEQEDGERLYFVVDTPNADGDVTSEHERAKLACGDAHFRALVDGGEAARFVRVRHADALFEPVEATAPRARAGR</sequence>
<dbReference type="Proteomes" id="UP000062317">
    <property type="component" value="Unassembled WGS sequence"/>
</dbReference>
<dbReference type="GO" id="GO:0005524">
    <property type="term" value="F:ATP binding"/>
    <property type="evidence" value="ECO:0007669"/>
    <property type="project" value="InterPro"/>
</dbReference>
<keyword evidence="3" id="KW-0540">Nuclease</keyword>
<evidence type="ECO:0000313" key="4">
    <source>
        <dbReference type="Proteomes" id="UP000062317"/>
    </source>
</evidence>
<dbReference type="Pfam" id="PF04851">
    <property type="entry name" value="ResIII"/>
    <property type="match status" value="1"/>
</dbReference>
<dbReference type="InterPro" id="IPR050742">
    <property type="entry name" value="Helicase_Restrict-Modif_Enz"/>
</dbReference>
<dbReference type="RefSeq" id="WP_060109735.1">
    <property type="nucleotide sequence ID" value="NZ_LPEQ01000139.1"/>
</dbReference>
<dbReference type="SUPFAM" id="SSF52540">
    <property type="entry name" value="P-loop containing nucleoside triphosphate hydrolases"/>
    <property type="match status" value="1"/>
</dbReference>
<dbReference type="PANTHER" id="PTHR47396">
    <property type="entry name" value="TYPE I RESTRICTION ENZYME ECOKI R PROTEIN"/>
    <property type="match status" value="1"/>
</dbReference>
<dbReference type="Pfam" id="PF19778">
    <property type="entry name" value="RE_endonuc"/>
    <property type="match status" value="1"/>
</dbReference>
<dbReference type="GO" id="GO:0005829">
    <property type="term" value="C:cytosol"/>
    <property type="evidence" value="ECO:0007669"/>
    <property type="project" value="TreeGrafter"/>
</dbReference>
<dbReference type="EMBL" id="LPEQ01000139">
    <property type="protein sequence ID" value="KVV37663.1"/>
    <property type="molecule type" value="Genomic_DNA"/>
</dbReference>
<dbReference type="InterPro" id="IPR027417">
    <property type="entry name" value="P-loop_NTPase"/>
</dbReference>
<feature type="domain" description="Helicase/UvrB N-terminal" evidence="1">
    <location>
        <begin position="10"/>
        <end position="226"/>
    </location>
</feature>
<dbReference type="GO" id="GO:0003677">
    <property type="term" value="F:DNA binding"/>
    <property type="evidence" value="ECO:0007669"/>
    <property type="project" value="InterPro"/>
</dbReference>
<proteinExistence type="predicted"/>